<dbReference type="GO" id="GO:0005886">
    <property type="term" value="C:plasma membrane"/>
    <property type="evidence" value="ECO:0007669"/>
    <property type="project" value="UniProtKB-SubCell"/>
</dbReference>
<dbReference type="Proteomes" id="UP000276379">
    <property type="component" value="Unassembled WGS sequence"/>
</dbReference>
<feature type="transmembrane region" description="Helical" evidence="6">
    <location>
        <begin position="368"/>
        <end position="387"/>
    </location>
</feature>
<evidence type="ECO:0000256" key="6">
    <source>
        <dbReference type="SAM" id="Phobius"/>
    </source>
</evidence>
<evidence type="ECO:0000259" key="7">
    <source>
        <dbReference type="PROSITE" id="PS50850"/>
    </source>
</evidence>
<feature type="transmembrane region" description="Helical" evidence="6">
    <location>
        <begin position="73"/>
        <end position="92"/>
    </location>
</feature>
<sequence length="408" mass="42819">MRELFRLRNLRICILGNTVTMIGDNAFWLAASIWVKELTGSTARAGVVILCLTVGTMLSPLTGVLVDRFRRKRLLMVTEAVTALLMLTLVTVDGPGQVWLIYLMMFLYGCSAAITSGAFAALREQLMPAELVSTAIGLSQALNQGARLITPGIGLGVLAGWGGHVLAIVDAATFGVSVLCWSLVRIEDPKPVREAQREGWTRHVGAGFRYLLTTALLRQLSFALALAFFAMGFYETLGIAVVTVGLGKPATWVGTLVTVMSLTGLGGGLLAPAIIKRAGPGRTAAAGLALCAVAGVFVAVPNTAVVLAAAAVVGLGLAPVVVSSMTAFQLYTANELLGRVTGAANFVMTGMQGIGIFVGVMLIDVLPYRYLVYLSVAVLAVGALYLATRPEQRRRPLVPAPAGMSGTQ</sequence>
<feature type="transmembrane region" description="Helical" evidence="6">
    <location>
        <begin position="12"/>
        <end position="35"/>
    </location>
</feature>
<dbReference type="SUPFAM" id="SSF103473">
    <property type="entry name" value="MFS general substrate transporter"/>
    <property type="match status" value="1"/>
</dbReference>
<dbReference type="InterPro" id="IPR036259">
    <property type="entry name" value="MFS_trans_sf"/>
</dbReference>
<dbReference type="Pfam" id="PF07690">
    <property type="entry name" value="MFS_1"/>
    <property type="match status" value="1"/>
</dbReference>
<dbReference type="GO" id="GO:0022857">
    <property type="term" value="F:transmembrane transporter activity"/>
    <property type="evidence" value="ECO:0007669"/>
    <property type="project" value="InterPro"/>
</dbReference>
<dbReference type="InterPro" id="IPR011701">
    <property type="entry name" value="MFS"/>
</dbReference>
<feature type="transmembrane region" description="Helical" evidence="6">
    <location>
        <begin position="47"/>
        <end position="66"/>
    </location>
</feature>
<feature type="transmembrane region" description="Helical" evidence="6">
    <location>
        <begin position="343"/>
        <end position="362"/>
    </location>
</feature>
<feature type="transmembrane region" description="Helical" evidence="6">
    <location>
        <begin position="283"/>
        <end position="300"/>
    </location>
</feature>
<evidence type="ECO:0000313" key="8">
    <source>
        <dbReference type="EMBL" id="RRQ88759.1"/>
    </source>
</evidence>
<feature type="transmembrane region" description="Helical" evidence="6">
    <location>
        <begin position="306"/>
        <end position="331"/>
    </location>
</feature>
<keyword evidence="4 6" id="KW-1133">Transmembrane helix</keyword>
<dbReference type="CDD" id="cd06173">
    <property type="entry name" value="MFS_MefA_like"/>
    <property type="match status" value="1"/>
</dbReference>
<dbReference type="PANTHER" id="PTHR23513">
    <property type="entry name" value="INTEGRAL MEMBRANE EFFLUX PROTEIN-RELATED"/>
    <property type="match status" value="1"/>
</dbReference>
<comment type="subcellular location">
    <subcellularLocation>
        <location evidence="1">Cell membrane</location>
        <topology evidence="1">Multi-pass membrane protein</topology>
    </subcellularLocation>
</comment>
<accession>A0A3R8QLI8</accession>
<evidence type="ECO:0000313" key="9">
    <source>
        <dbReference type="Proteomes" id="UP000276379"/>
    </source>
</evidence>
<dbReference type="PANTHER" id="PTHR23513:SF6">
    <property type="entry name" value="MAJOR FACILITATOR SUPERFAMILY ASSOCIATED DOMAIN-CONTAINING PROTEIN"/>
    <property type="match status" value="1"/>
</dbReference>
<evidence type="ECO:0000256" key="5">
    <source>
        <dbReference type="ARBA" id="ARBA00023136"/>
    </source>
</evidence>
<evidence type="ECO:0000256" key="2">
    <source>
        <dbReference type="ARBA" id="ARBA00022475"/>
    </source>
</evidence>
<feature type="domain" description="Major facilitator superfamily (MFS) profile" evidence="7">
    <location>
        <begin position="1"/>
        <end position="189"/>
    </location>
</feature>
<dbReference type="Gene3D" id="1.20.1250.20">
    <property type="entry name" value="MFS general substrate transporter like domains"/>
    <property type="match status" value="1"/>
</dbReference>
<keyword evidence="3 6" id="KW-0812">Transmembrane</keyword>
<organism evidence="8 9">
    <name type="scientific">Streptomyces griseofuscus</name>
    <dbReference type="NCBI Taxonomy" id="146922"/>
    <lineage>
        <taxon>Bacteria</taxon>
        <taxon>Bacillati</taxon>
        <taxon>Actinomycetota</taxon>
        <taxon>Actinomycetes</taxon>
        <taxon>Kitasatosporales</taxon>
        <taxon>Streptomycetaceae</taxon>
        <taxon>Streptomyces</taxon>
    </lineage>
</organism>
<keyword evidence="9" id="KW-1185">Reference proteome</keyword>
<feature type="transmembrane region" description="Helical" evidence="6">
    <location>
        <begin position="252"/>
        <end position="271"/>
    </location>
</feature>
<dbReference type="AlphaFoldDB" id="A0A3R8QLI8"/>
<keyword evidence="5 6" id="KW-0472">Membrane</keyword>
<feature type="transmembrane region" description="Helical" evidence="6">
    <location>
        <begin position="98"/>
        <end position="122"/>
    </location>
</feature>
<dbReference type="PROSITE" id="PS50850">
    <property type="entry name" value="MFS"/>
    <property type="match status" value="1"/>
</dbReference>
<keyword evidence="2" id="KW-1003">Cell membrane</keyword>
<dbReference type="EMBL" id="PDES01000002">
    <property type="protein sequence ID" value="RRQ88759.1"/>
    <property type="molecule type" value="Genomic_DNA"/>
</dbReference>
<evidence type="ECO:0000256" key="1">
    <source>
        <dbReference type="ARBA" id="ARBA00004651"/>
    </source>
</evidence>
<proteinExistence type="predicted"/>
<name>A0A3R8QLI8_9ACTN</name>
<reference evidence="8 9" key="1">
    <citation type="submission" date="2017-10" db="EMBL/GenBank/DDBJ databases">
        <title>Draft genome of actinobacteria isolated from guarana (Paullinia cupana (Mart.) Ducke.</title>
        <authorList>
            <person name="Siqueira K.A."/>
            <person name="Liotti R.G."/>
            <person name="Mendes T.A."/>
            <person name="Soares M.A."/>
        </authorList>
    </citation>
    <scope>NUCLEOTIDE SEQUENCE [LARGE SCALE GENOMIC DNA]</scope>
    <source>
        <strain evidence="8 9">199</strain>
    </source>
</reference>
<feature type="transmembrane region" description="Helical" evidence="6">
    <location>
        <begin position="222"/>
        <end position="246"/>
    </location>
</feature>
<evidence type="ECO:0000256" key="3">
    <source>
        <dbReference type="ARBA" id="ARBA00022692"/>
    </source>
</evidence>
<gene>
    <name evidence="8" type="ORF">CQW44_06440</name>
</gene>
<dbReference type="RefSeq" id="WP_093682280.1">
    <property type="nucleotide sequence ID" value="NZ_JBEXUN010000025.1"/>
</dbReference>
<protein>
    <submittedName>
        <fullName evidence="8">MFS transporter</fullName>
    </submittedName>
</protein>
<dbReference type="InterPro" id="IPR020846">
    <property type="entry name" value="MFS_dom"/>
</dbReference>
<evidence type="ECO:0000256" key="4">
    <source>
        <dbReference type="ARBA" id="ARBA00022989"/>
    </source>
</evidence>
<comment type="caution">
    <text evidence="8">The sequence shown here is derived from an EMBL/GenBank/DDBJ whole genome shotgun (WGS) entry which is preliminary data.</text>
</comment>